<dbReference type="SUPFAM" id="SSF58113">
    <property type="entry name" value="Apolipoprotein A-I"/>
    <property type="match status" value="1"/>
</dbReference>
<evidence type="ECO:0000313" key="6">
    <source>
        <dbReference type="Proteomes" id="UP000271974"/>
    </source>
</evidence>
<dbReference type="PROSITE" id="PS51406">
    <property type="entry name" value="FIBRINOGEN_C_2"/>
    <property type="match status" value="1"/>
</dbReference>
<dbReference type="STRING" id="188477.A0A3S1CFI6"/>
<dbReference type="Gene3D" id="1.20.120.20">
    <property type="entry name" value="Apolipoprotein"/>
    <property type="match status" value="1"/>
</dbReference>
<dbReference type="InterPro" id="IPR036056">
    <property type="entry name" value="Fibrinogen-like_C"/>
</dbReference>
<evidence type="ECO:0000256" key="1">
    <source>
        <dbReference type="ARBA" id="ARBA00023157"/>
    </source>
</evidence>
<dbReference type="Gene3D" id="3.90.215.10">
    <property type="entry name" value="Gamma Fibrinogen, chain A, domain 1"/>
    <property type="match status" value="1"/>
</dbReference>
<dbReference type="AlphaFoldDB" id="A0A3S1CFI6"/>
<gene>
    <name evidence="5" type="ORF">EGW08_000930</name>
</gene>
<dbReference type="PANTHER" id="PTHR19143">
    <property type="entry name" value="FIBRINOGEN/TENASCIN/ANGIOPOEITIN"/>
    <property type="match status" value="1"/>
</dbReference>
<feature type="coiled-coil region" evidence="2">
    <location>
        <begin position="245"/>
        <end position="279"/>
    </location>
</feature>
<dbReference type="InterPro" id="IPR002181">
    <property type="entry name" value="Fibrinogen_a/b/g_C_dom"/>
</dbReference>
<dbReference type="Proteomes" id="UP000271974">
    <property type="component" value="Unassembled WGS sequence"/>
</dbReference>
<evidence type="ECO:0000256" key="2">
    <source>
        <dbReference type="SAM" id="Coils"/>
    </source>
</evidence>
<dbReference type="SMART" id="SM00186">
    <property type="entry name" value="FBG"/>
    <property type="match status" value="1"/>
</dbReference>
<dbReference type="EMBL" id="RQTK01000014">
    <property type="protein sequence ID" value="RUS91316.1"/>
    <property type="molecule type" value="Genomic_DNA"/>
</dbReference>
<dbReference type="SUPFAM" id="SSF56496">
    <property type="entry name" value="Fibrinogen C-terminal domain-like"/>
    <property type="match status" value="1"/>
</dbReference>
<dbReference type="CDD" id="cd00087">
    <property type="entry name" value="FReD"/>
    <property type="match status" value="1"/>
</dbReference>
<dbReference type="OrthoDB" id="6361951at2759"/>
<dbReference type="InterPro" id="IPR014716">
    <property type="entry name" value="Fibrinogen_a/b/g_C_1"/>
</dbReference>
<keyword evidence="3" id="KW-0732">Signal</keyword>
<organism evidence="5 6">
    <name type="scientific">Elysia chlorotica</name>
    <name type="common">Eastern emerald elysia</name>
    <name type="synonym">Sea slug</name>
    <dbReference type="NCBI Taxonomy" id="188477"/>
    <lineage>
        <taxon>Eukaryota</taxon>
        <taxon>Metazoa</taxon>
        <taxon>Spiralia</taxon>
        <taxon>Lophotrochozoa</taxon>
        <taxon>Mollusca</taxon>
        <taxon>Gastropoda</taxon>
        <taxon>Heterobranchia</taxon>
        <taxon>Euthyneura</taxon>
        <taxon>Panpulmonata</taxon>
        <taxon>Sacoglossa</taxon>
        <taxon>Placobranchoidea</taxon>
        <taxon>Plakobranchidae</taxon>
        <taxon>Elysia</taxon>
    </lineage>
</organism>
<keyword evidence="1" id="KW-1015">Disulfide bond</keyword>
<dbReference type="PROSITE" id="PS00514">
    <property type="entry name" value="FIBRINOGEN_C_1"/>
    <property type="match status" value="1"/>
</dbReference>
<dbReference type="InterPro" id="IPR020837">
    <property type="entry name" value="Fibrinogen_CS"/>
</dbReference>
<feature type="chain" id="PRO_5018565625" description="Fibrinogen C-terminal domain-containing protein" evidence="3">
    <location>
        <begin position="30"/>
        <end position="664"/>
    </location>
</feature>
<sequence>MLDSRVFTPRMANAVLWAIFAFVLVSCQGLELTINRKTHDSPGSRARATCGVLVCVEHSHTGVNRNKTALYSDGGSDQVAEISRLEVFRLKNTASDTKRRSLLASISPVHKRLNRVSNGMKVDGRLEDGQALLKVELSKETDCRAEFVCQVQGVDAADRQVVRSMHLKQFEIADEDNQGAGGRSYRDSGLSLQVLTMVQELNAKLTAVNNIVGSWGQEMSHLRETVQRDMQSLKNDVDSTSVRLEDKIDANFKRLEDKLESLDRNVDAKTDRLEDKIESMKDRLEDSIQYVANTASREETQELSSCQNNMSDALGRQIKSSISQLEKKVLTIKGDLVKIGTTIDASIDENFVKIHQQLRAGVESNKTTVYENVSTVSSEPSCEKIKDLSNKVSDGFASLSNSIQENFSNLSSSLKSSTTDVKSDMSGQVSPDGLNSNRRLIYTLATSLSPQTCYKGMSAYVPSIANTYTVIDPTSRNGLNKPVVCDMRTDGGGWVVMQRRAIGDVDFYKGWDAYKHGFGSLYGDFWLGNDLIHNFTKKGKFELRIDMKYNGKSGFAQYGGFSIADETGKYAIQVSGFGGTAGDSLTDPHNGAPFTTHDRDNDAWSSNCAVSYTGAWWYKACHSSNLNGQWAVGDNKGPRWNSFTGVNPVTFSEMKIRKVVGQTV</sequence>
<feature type="domain" description="Fibrinogen C-terminal" evidence="4">
    <location>
        <begin position="444"/>
        <end position="660"/>
    </location>
</feature>
<dbReference type="Pfam" id="PF00147">
    <property type="entry name" value="Fibrinogen_C"/>
    <property type="match status" value="1"/>
</dbReference>
<evidence type="ECO:0000313" key="5">
    <source>
        <dbReference type="EMBL" id="RUS91316.1"/>
    </source>
</evidence>
<evidence type="ECO:0000256" key="3">
    <source>
        <dbReference type="SAM" id="SignalP"/>
    </source>
</evidence>
<feature type="signal peptide" evidence="3">
    <location>
        <begin position="1"/>
        <end position="29"/>
    </location>
</feature>
<keyword evidence="6" id="KW-1185">Reference proteome</keyword>
<proteinExistence type="predicted"/>
<dbReference type="GO" id="GO:0005615">
    <property type="term" value="C:extracellular space"/>
    <property type="evidence" value="ECO:0007669"/>
    <property type="project" value="TreeGrafter"/>
</dbReference>
<accession>A0A3S1CFI6</accession>
<reference evidence="5 6" key="1">
    <citation type="submission" date="2019-01" db="EMBL/GenBank/DDBJ databases">
        <title>A draft genome assembly of the solar-powered sea slug Elysia chlorotica.</title>
        <authorList>
            <person name="Cai H."/>
            <person name="Li Q."/>
            <person name="Fang X."/>
            <person name="Li J."/>
            <person name="Curtis N.E."/>
            <person name="Altenburger A."/>
            <person name="Shibata T."/>
            <person name="Feng M."/>
            <person name="Maeda T."/>
            <person name="Schwartz J.A."/>
            <person name="Shigenobu S."/>
            <person name="Lundholm N."/>
            <person name="Nishiyama T."/>
            <person name="Yang H."/>
            <person name="Hasebe M."/>
            <person name="Li S."/>
            <person name="Pierce S.K."/>
            <person name="Wang J."/>
        </authorList>
    </citation>
    <scope>NUCLEOTIDE SEQUENCE [LARGE SCALE GENOMIC DNA]</scope>
    <source>
        <strain evidence="5">EC2010</strain>
        <tissue evidence="5">Whole organism of an adult</tissue>
    </source>
</reference>
<dbReference type="PROSITE" id="PS51257">
    <property type="entry name" value="PROKAR_LIPOPROTEIN"/>
    <property type="match status" value="1"/>
</dbReference>
<evidence type="ECO:0000259" key="4">
    <source>
        <dbReference type="PROSITE" id="PS51406"/>
    </source>
</evidence>
<name>A0A3S1CFI6_ELYCH</name>
<keyword evidence="2" id="KW-0175">Coiled coil</keyword>
<dbReference type="InterPro" id="IPR050373">
    <property type="entry name" value="Fibrinogen_C-term_domain"/>
</dbReference>
<comment type="caution">
    <text evidence="5">The sequence shown here is derived from an EMBL/GenBank/DDBJ whole genome shotgun (WGS) entry which is preliminary data.</text>
</comment>
<protein>
    <recommendedName>
        <fullName evidence="4">Fibrinogen C-terminal domain-containing protein</fullName>
    </recommendedName>
</protein>